<dbReference type="Proteomes" id="UP000031980">
    <property type="component" value="Unassembled WGS sequence"/>
</dbReference>
<organism evidence="5 8">
    <name type="scientific">Sanguibacteroides justesenii</name>
    <dbReference type="NCBI Taxonomy" id="1547597"/>
    <lineage>
        <taxon>Bacteria</taxon>
        <taxon>Pseudomonadati</taxon>
        <taxon>Bacteroidota</taxon>
        <taxon>Bacteroidia</taxon>
        <taxon>Bacteroidales</taxon>
        <taxon>Porphyromonadaceae</taxon>
        <taxon>Sanguibacteroides</taxon>
    </lineage>
</organism>
<dbReference type="OrthoDB" id="9802016at2"/>
<keyword evidence="8" id="KW-1185">Reference proteome</keyword>
<dbReference type="Gene3D" id="1.10.10.10">
    <property type="entry name" value="Winged helix-like DNA-binding domain superfamily/Winged helix DNA-binding domain"/>
    <property type="match status" value="1"/>
</dbReference>
<dbReference type="GO" id="GO:0003700">
    <property type="term" value="F:DNA-binding transcription factor activity"/>
    <property type="evidence" value="ECO:0007669"/>
    <property type="project" value="InterPro"/>
</dbReference>
<dbReference type="InterPro" id="IPR051081">
    <property type="entry name" value="HTH_MetalResp_TranReg"/>
</dbReference>
<keyword evidence="2" id="KW-0238">DNA-binding</keyword>
<evidence type="ECO:0000256" key="2">
    <source>
        <dbReference type="ARBA" id="ARBA00023125"/>
    </source>
</evidence>
<dbReference type="AlphaFoldDB" id="A0A0C3R421"/>
<keyword evidence="1" id="KW-0805">Transcription regulation</keyword>
<dbReference type="InterPro" id="IPR036388">
    <property type="entry name" value="WH-like_DNA-bd_sf"/>
</dbReference>
<dbReference type="NCBIfam" id="NF033788">
    <property type="entry name" value="HTH_metalloreg"/>
    <property type="match status" value="1"/>
</dbReference>
<evidence type="ECO:0000313" key="6">
    <source>
        <dbReference type="EMBL" id="KIO47271.1"/>
    </source>
</evidence>
<accession>A0A0C3R421</accession>
<protein>
    <submittedName>
        <fullName evidence="5">ArsR family transcriptional regulator</fullName>
    </submittedName>
</protein>
<dbReference type="Proteomes" id="UP000031937">
    <property type="component" value="Unassembled WGS sequence"/>
</dbReference>
<dbReference type="InterPro" id="IPR001845">
    <property type="entry name" value="HTH_ArsR_DNA-bd_dom"/>
</dbReference>
<dbReference type="SUPFAM" id="SSF46785">
    <property type="entry name" value="Winged helix' DNA-binding domain"/>
    <property type="match status" value="1"/>
</dbReference>
<dbReference type="PANTHER" id="PTHR33154">
    <property type="entry name" value="TRANSCRIPTIONAL REGULATOR, ARSR FAMILY"/>
    <property type="match status" value="1"/>
</dbReference>
<evidence type="ECO:0000313" key="5">
    <source>
        <dbReference type="EMBL" id="KIO44070.1"/>
    </source>
</evidence>
<dbReference type="EMBL" id="JPIT01000007">
    <property type="protein sequence ID" value="KIO47271.1"/>
    <property type="molecule type" value="Genomic_DNA"/>
</dbReference>
<evidence type="ECO:0000313" key="7">
    <source>
        <dbReference type="Proteomes" id="UP000031937"/>
    </source>
</evidence>
<evidence type="ECO:0000256" key="1">
    <source>
        <dbReference type="ARBA" id="ARBA00023015"/>
    </source>
</evidence>
<dbReference type="GO" id="GO:0003677">
    <property type="term" value="F:DNA binding"/>
    <property type="evidence" value="ECO:0007669"/>
    <property type="project" value="UniProtKB-KW"/>
</dbReference>
<keyword evidence="3" id="KW-0804">Transcription</keyword>
<proteinExistence type="predicted"/>
<sequence>MEHCLTREELEKMAYVLKAVAHPNRLNIICLLSRNAELSVSEICEKMECSQALVSHHLTDMLAKGILLIRREGRNAYYRLADDRITNAMRCMMKCSE</sequence>
<dbReference type="InterPro" id="IPR036390">
    <property type="entry name" value="WH_DNA-bd_sf"/>
</dbReference>
<feature type="domain" description="HTH arsR-type" evidence="4">
    <location>
        <begin position="5"/>
        <end position="97"/>
    </location>
</feature>
<reference evidence="5 8" key="1">
    <citation type="submission" date="2014-07" db="EMBL/GenBank/DDBJ databases">
        <title>Porphyromonadaceae bacterium OUH 308042 = ATCC BAA-2681 = DSM 28342 draft genome.</title>
        <authorList>
            <person name="Sydenham T.V."/>
            <person name="Hasman H."/>
            <person name="Justensen U.S."/>
        </authorList>
    </citation>
    <scope>NUCLEOTIDE SEQUENCE [LARGE SCALE GENOMIC DNA]</scope>
    <source>
        <strain evidence="5 8">OUH 308042</strain>
    </source>
</reference>
<name>A0A0C3R421_9PORP</name>
<dbReference type="PROSITE" id="PS50987">
    <property type="entry name" value="HTH_ARSR_2"/>
    <property type="match status" value="1"/>
</dbReference>
<evidence type="ECO:0000259" key="4">
    <source>
        <dbReference type="PROSITE" id="PS50987"/>
    </source>
</evidence>
<dbReference type="RefSeq" id="WP_041502097.1">
    <property type="nucleotide sequence ID" value="NZ_JPIT01000007.1"/>
</dbReference>
<dbReference type="EMBL" id="JPIU01000040">
    <property type="protein sequence ID" value="KIO44070.1"/>
    <property type="molecule type" value="Genomic_DNA"/>
</dbReference>
<dbReference type="Pfam" id="PF01022">
    <property type="entry name" value="HTH_5"/>
    <property type="match status" value="1"/>
</dbReference>
<dbReference type="PANTHER" id="PTHR33154:SF33">
    <property type="entry name" value="TRANSCRIPTIONAL REPRESSOR SDPR"/>
    <property type="match status" value="1"/>
</dbReference>
<reference evidence="6 7" key="2">
    <citation type="submission" date="2014-07" db="EMBL/GenBank/DDBJ databases">
        <title>Porphyromonadaceae bacterium OUH 334697 = ATCC BAA-2682 = DSM 28341 draft genome.</title>
        <authorList>
            <person name="Sydenham T.V."/>
            <person name="Hasman H."/>
            <person name="Justesen U.S."/>
        </authorList>
    </citation>
    <scope>NUCLEOTIDE SEQUENCE [LARGE SCALE GENOMIC DNA]</scope>
    <source>
        <strain evidence="6 7">OUH 334697</strain>
    </source>
</reference>
<dbReference type="PRINTS" id="PR00778">
    <property type="entry name" value="HTHARSR"/>
</dbReference>
<dbReference type="CDD" id="cd00090">
    <property type="entry name" value="HTH_ARSR"/>
    <property type="match status" value="1"/>
</dbReference>
<evidence type="ECO:0000256" key="3">
    <source>
        <dbReference type="ARBA" id="ARBA00023163"/>
    </source>
</evidence>
<gene>
    <name evidence="5" type="ORF">BA92_11880</name>
    <name evidence="6" type="ORF">IE90_01370</name>
</gene>
<dbReference type="InterPro" id="IPR011991">
    <property type="entry name" value="ArsR-like_HTH"/>
</dbReference>
<dbReference type="SMART" id="SM00418">
    <property type="entry name" value="HTH_ARSR"/>
    <property type="match status" value="1"/>
</dbReference>
<comment type="caution">
    <text evidence="5">The sequence shown here is derived from an EMBL/GenBank/DDBJ whole genome shotgun (WGS) entry which is preliminary data.</text>
</comment>
<evidence type="ECO:0000313" key="8">
    <source>
        <dbReference type="Proteomes" id="UP000031980"/>
    </source>
</evidence>